<sequence>MLLGDFDACEELLQKLLPLQPEDAGVKRLAAELARARLKHAAKSKRMGAKLLEAIDADDRPEVKAKEARKLVDIAEAKADSMEVWLWSLLPSRLMVLIAASLIAISVLVIINSGQYFREAIIASFLVSIVGYALASVILEPESEEDEKLQKVKKKMT</sequence>
<dbReference type="EMBL" id="CAJNNV010002921">
    <property type="protein sequence ID" value="CAE8588060.1"/>
    <property type="molecule type" value="Genomic_DNA"/>
</dbReference>
<reference evidence="2" key="1">
    <citation type="submission" date="2021-02" db="EMBL/GenBank/DDBJ databases">
        <authorList>
            <person name="Dougan E. K."/>
            <person name="Rhodes N."/>
            <person name="Thang M."/>
            <person name="Chan C."/>
        </authorList>
    </citation>
    <scope>NUCLEOTIDE SEQUENCE</scope>
</reference>
<protein>
    <recommendedName>
        <fullName evidence="4">Tetratricopeptide repeat protein</fullName>
    </recommendedName>
</protein>
<dbReference type="AlphaFoldDB" id="A0A813DPF1"/>
<keyword evidence="1" id="KW-1133">Transmembrane helix</keyword>
<organism evidence="2 3">
    <name type="scientific">Polarella glacialis</name>
    <name type="common">Dinoflagellate</name>
    <dbReference type="NCBI Taxonomy" id="89957"/>
    <lineage>
        <taxon>Eukaryota</taxon>
        <taxon>Sar</taxon>
        <taxon>Alveolata</taxon>
        <taxon>Dinophyceae</taxon>
        <taxon>Suessiales</taxon>
        <taxon>Suessiaceae</taxon>
        <taxon>Polarella</taxon>
    </lineage>
</organism>
<dbReference type="Proteomes" id="UP000654075">
    <property type="component" value="Unassembled WGS sequence"/>
</dbReference>
<evidence type="ECO:0000313" key="2">
    <source>
        <dbReference type="EMBL" id="CAE8588060.1"/>
    </source>
</evidence>
<feature type="transmembrane region" description="Helical" evidence="1">
    <location>
        <begin position="120"/>
        <end position="139"/>
    </location>
</feature>
<evidence type="ECO:0000256" key="1">
    <source>
        <dbReference type="SAM" id="Phobius"/>
    </source>
</evidence>
<feature type="transmembrane region" description="Helical" evidence="1">
    <location>
        <begin position="94"/>
        <end position="113"/>
    </location>
</feature>
<keyword evidence="3" id="KW-1185">Reference proteome</keyword>
<proteinExistence type="predicted"/>
<gene>
    <name evidence="2" type="ORF">PGLA1383_LOCUS6875</name>
</gene>
<evidence type="ECO:0008006" key="4">
    <source>
        <dbReference type="Google" id="ProtNLM"/>
    </source>
</evidence>
<keyword evidence="1" id="KW-0472">Membrane</keyword>
<evidence type="ECO:0000313" key="3">
    <source>
        <dbReference type="Proteomes" id="UP000654075"/>
    </source>
</evidence>
<name>A0A813DPF1_POLGL</name>
<keyword evidence="1" id="KW-0812">Transmembrane</keyword>
<accession>A0A813DPF1</accession>
<comment type="caution">
    <text evidence="2">The sequence shown here is derived from an EMBL/GenBank/DDBJ whole genome shotgun (WGS) entry which is preliminary data.</text>
</comment>